<feature type="compositionally biased region" description="Basic and acidic residues" evidence="12">
    <location>
        <begin position="316"/>
        <end position="325"/>
    </location>
</feature>
<dbReference type="InterPro" id="IPR015760">
    <property type="entry name" value="TIF_IF2"/>
</dbReference>
<feature type="compositionally biased region" description="Low complexity" evidence="12">
    <location>
        <begin position="175"/>
        <end position="189"/>
    </location>
</feature>
<evidence type="ECO:0000256" key="11">
    <source>
        <dbReference type="RuleBase" id="RU000645"/>
    </source>
</evidence>
<feature type="binding site" evidence="9">
    <location>
        <begin position="487"/>
        <end position="494"/>
    </location>
    <ligand>
        <name>GTP</name>
        <dbReference type="ChEBI" id="CHEBI:37565"/>
    </ligand>
</feature>
<dbReference type="HAMAP" id="MF_00100_B">
    <property type="entry name" value="IF_2_B"/>
    <property type="match status" value="1"/>
</dbReference>
<dbReference type="InterPro" id="IPR044145">
    <property type="entry name" value="IF2_II"/>
</dbReference>
<dbReference type="CDD" id="cd03702">
    <property type="entry name" value="IF2_mtIF2_II"/>
    <property type="match status" value="1"/>
</dbReference>
<evidence type="ECO:0000256" key="9">
    <source>
        <dbReference type="HAMAP-Rule" id="MF_00100"/>
    </source>
</evidence>
<organism evidence="14 15">
    <name type="scientific">Desulforhabdus amnigena</name>
    <dbReference type="NCBI Taxonomy" id="40218"/>
    <lineage>
        <taxon>Bacteria</taxon>
        <taxon>Pseudomonadati</taxon>
        <taxon>Thermodesulfobacteriota</taxon>
        <taxon>Syntrophobacteria</taxon>
        <taxon>Syntrophobacterales</taxon>
        <taxon>Syntrophobacteraceae</taxon>
        <taxon>Desulforhabdus</taxon>
    </lineage>
</organism>
<keyword evidence="6 9" id="KW-0547">Nucleotide-binding</keyword>
<dbReference type="Gene3D" id="3.40.50.300">
    <property type="entry name" value="P-loop containing nucleotide triphosphate hydrolases"/>
    <property type="match status" value="1"/>
</dbReference>
<evidence type="ECO:0000256" key="6">
    <source>
        <dbReference type="ARBA" id="ARBA00022741"/>
    </source>
</evidence>
<evidence type="ECO:0000256" key="3">
    <source>
        <dbReference type="ARBA" id="ARBA00020675"/>
    </source>
</evidence>
<dbReference type="Pfam" id="PF11987">
    <property type="entry name" value="IF-2"/>
    <property type="match status" value="1"/>
</dbReference>
<dbReference type="PROSITE" id="PS51722">
    <property type="entry name" value="G_TR_2"/>
    <property type="match status" value="1"/>
</dbReference>
<dbReference type="GO" id="GO:0003743">
    <property type="term" value="F:translation initiation factor activity"/>
    <property type="evidence" value="ECO:0007669"/>
    <property type="project" value="UniProtKB-UniRule"/>
</dbReference>
<gene>
    <name evidence="9 14" type="primary">infB</name>
    <name evidence="14" type="ORF">DAMNIGENAA_13120</name>
</gene>
<dbReference type="InterPro" id="IPR023115">
    <property type="entry name" value="TIF_IF2_dom3"/>
</dbReference>
<dbReference type="Pfam" id="PF22042">
    <property type="entry name" value="EF-G_D2"/>
    <property type="match status" value="1"/>
</dbReference>
<feature type="region of interest" description="Disordered" evidence="12">
    <location>
        <begin position="366"/>
        <end position="389"/>
    </location>
</feature>
<keyword evidence="4 9" id="KW-0963">Cytoplasm</keyword>
<dbReference type="FunFam" id="2.40.30.10:FF:000008">
    <property type="entry name" value="Translation initiation factor IF-2"/>
    <property type="match status" value="1"/>
</dbReference>
<dbReference type="PROSITE" id="PS01176">
    <property type="entry name" value="IF2"/>
    <property type="match status" value="1"/>
</dbReference>
<dbReference type="PANTHER" id="PTHR43381:SF5">
    <property type="entry name" value="TR-TYPE G DOMAIN-CONTAINING PROTEIN"/>
    <property type="match status" value="1"/>
</dbReference>
<dbReference type="NCBIfam" id="TIGR00487">
    <property type="entry name" value="IF-2"/>
    <property type="match status" value="1"/>
</dbReference>
<feature type="compositionally biased region" description="Low complexity" evidence="12">
    <location>
        <begin position="305"/>
        <end position="315"/>
    </location>
</feature>
<dbReference type="FunFam" id="3.40.50.10050:FF:000001">
    <property type="entry name" value="Translation initiation factor IF-2"/>
    <property type="match status" value="1"/>
</dbReference>
<dbReference type="Pfam" id="PF00009">
    <property type="entry name" value="GTP_EFTU"/>
    <property type="match status" value="1"/>
</dbReference>
<dbReference type="AlphaFoldDB" id="A0A9W6D2T8"/>
<feature type="binding site" evidence="9">
    <location>
        <begin position="533"/>
        <end position="537"/>
    </location>
    <ligand>
        <name>GTP</name>
        <dbReference type="ChEBI" id="CHEBI:37565"/>
    </ligand>
</feature>
<comment type="function">
    <text evidence="9 10">One of the essential components for the initiation of protein synthesis. Protects formylmethionyl-tRNA from spontaneous hydrolysis and promotes its binding to the 30S ribosomal subunits. Also involved in the hydrolysis of GTP during the formation of the 70S ribosomal complex.</text>
</comment>
<evidence type="ECO:0000313" key="14">
    <source>
        <dbReference type="EMBL" id="GLI33879.1"/>
    </source>
</evidence>
<dbReference type="InterPro" id="IPR053905">
    <property type="entry name" value="EF-G-like_DII"/>
</dbReference>
<evidence type="ECO:0000256" key="5">
    <source>
        <dbReference type="ARBA" id="ARBA00022540"/>
    </source>
</evidence>
<comment type="subcellular location">
    <subcellularLocation>
        <location evidence="1 9 11">Cytoplasm</location>
    </subcellularLocation>
</comment>
<dbReference type="GO" id="GO:0005525">
    <property type="term" value="F:GTP binding"/>
    <property type="evidence" value="ECO:0007669"/>
    <property type="project" value="UniProtKB-KW"/>
</dbReference>
<dbReference type="EMBL" id="BSDR01000001">
    <property type="protein sequence ID" value="GLI33879.1"/>
    <property type="molecule type" value="Genomic_DNA"/>
</dbReference>
<feature type="domain" description="Tr-type G" evidence="13">
    <location>
        <begin position="478"/>
        <end position="647"/>
    </location>
</feature>
<keyword evidence="8 9" id="KW-0342">GTP-binding</keyword>
<dbReference type="SUPFAM" id="SSF50447">
    <property type="entry name" value="Translation proteins"/>
    <property type="match status" value="2"/>
</dbReference>
<name>A0A9W6D2T8_9BACT</name>
<dbReference type="InterPro" id="IPR004161">
    <property type="entry name" value="EFTu-like_2"/>
</dbReference>
<proteinExistence type="inferred from homology"/>
<dbReference type="FunFam" id="3.40.50.300:FF:000019">
    <property type="entry name" value="Translation initiation factor IF-2"/>
    <property type="match status" value="1"/>
</dbReference>
<dbReference type="InterPro" id="IPR000178">
    <property type="entry name" value="TF_IF2_bacterial-like"/>
</dbReference>
<comment type="caution">
    <text evidence="14">The sequence shown here is derived from an EMBL/GenBank/DDBJ whole genome shotgun (WGS) entry which is preliminary data.</text>
</comment>
<feature type="compositionally biased region" description="Low complexity" evidence="12">
    <location>
        <begin position="230"/>
        <end position="239"/>
    </location>
</feature>
<dbReference type="GO" id="GO:0005829">
    <property type="term" value="C:cytosol"/>
    <property type="evidence" value="ECO:0007669"/>
    <property type="project" value="TreeGrafter"/>
</dbReference>
<dbReference type="Proteomes" id="UP001144372">
    <property type="component" value="Unassembled WGS sequence"/>
</dbReference>
<evidence type="ECO:0000259" key="13">
    <source>
        <dbReference type="PROSITE" id="PS51722"/>
    </source>
</evidence>
<dbReference type="InterPro" id="IPR009000">
    <property type="entry name" value="Transl_B-barrel_sf"/>
</dbReference>
<dbReference type="Pfam" id="PF03144">
    <property type="entry name" value="GTP_EFTU_D2"/>
    <property type="match status" value="1"/>
</dbReference>
<evidence type="ECO:0000256" key="2">
    <source>
        <dbReference type="ARBA" id="ARBA00007733"/>
    </source>
</evidence>
<evidence type="ECO:0000256" key="10">
    <source>
        <dbReference type="RuleBase" id="RU000644"/>
    </source>
</evidence>
<reference evidence="14" key="1">
    <citation type="submission" date="2022-12" db="EMBL/GenBank/DDBJ databases">
        <title>Reference genome sequencing for broad-spectrum identification of bacterial and archaeal isolates by mass spectrometry.</title>
        <authorList>
            <person name="Sekiguchi Y."/>
            <person name="Tourlousse D.M."/>
        </authorList>
    </citation>
    <scope>NUCLEOTIDE SEQUENCE</scope>
    <source>
        <strain evidence="14">ASRB1</strain>
    </source>
</reference>
<evidence type="ECO:0000313" key="15">
    <source>
        <dbReference type="Proteomes" id="UP001144372"/>
    </source>
</evidence>
<dbReference type="PANTHER" id="PTHR43381">
    <property type="entry name" value="TRANSLATION INITIATION FACTOR IF-2-RELATED"/>
    <property type="match status" value="1"/>
</dbReference>
<dbReference type="Gene3D" id="3.40.50.10050">
    <property type="entry name" value="Translation initiation factor IF- 2, domain 3"/>
    <property type="match status" value="1"/>
</dbReference>
<dbReference type="CDD" id="cd01887">
    <property type="entry name" value="IF2_eIF5B"/>
    <property type="match status" value="1"/>
</dbReference>
<feature type="compositionally biased region" description="Basic and acidic residues" evidence="12">
    <location>
        <begin position="332"/>
        <end position="343"/>
    </location>
</feature>
<dbReference type="Gene3D" id="2.40.30.10">
    <property type="entry name" value="Translation factors"/>
    <property type="match status" value="2"/>
</dbReference>
<feature type="compositionally biased region" description="Basic residues" evidence="12">
    <location>
        <begin position="269"/>
        <end position="279"/>
    </location>
</feature>
<feature type="compositionally biased region" description="Low complexity" evidence="12">
    <location>
        <begin position="109"/>
        <end position="119"/>
    </location>
</feature>
<dbReference type="InterPro" id="IPR006847">
    <property type="entry name" value="IF2_N"/>
</dbReference>
<dbReference type="Gene3D" id="1.10.10.2480">
    <property type="match status" value="1"/>
</dbReference>
<evidence type="ECO:0000256" key="12">
    <source>
        <dbReference type="SAM" id="MobiDB-lite"/>
    </source>
</evidence>
<comment type="similarity">
    <text evidence="2 9 10">Belongs to the TRAFAC class translation factor GTPase superfamily. Classic translation factor GTPase family. IF-2 subfamily.</text>
</comment>
<feature type="binding site" evidence="9">
    <location>
        <begin position="587"/>
        <end position="590"/>
    </location>
    <ligand>
        <name>GTP</name>
        <dbReference type="ChEBI" id="CHEBI:37565"/>
    </ligand>
</feature>
<evidence type="ECO:0000256" key="7">
    <source>
        <dbReference type="ARBA" id="ARBA00022917"/>
    </source>
</evidence>
<dbReference type="InterPro" id="IPR027417">
    <property type="entry name" value="P-loop_NTPase"/>
</dbReference>
<dbReference type="CDD" id="cd03692">
    <property type="entry name" value="mtIF2_IVc"/>
    <property type="match status" value="1"/>
</dbReference>
<dbReference type="SUPFAM" id="SSF52540">
    <property type="entry name" value="P-loop containing nucleoside triphosphate hydrolases"/>
    <property type="match status" value="1"/>
</dbReference>
<evidence type="ECO:0000256" key="4">
    <source>
        <dbReference type="ARBA" id="ARBA00022490"/>
    </source>
</evidence>
<evidence type="ECO:0000256" key="8">
    <source>
        <dbReference type="ARBA" id="ARBA00023134"/>
    </source>
</evidence>
<dbReference type="SUPFAM" id="SSF52156">
    <property type="entry name" value="Initiation factor IF2/eIF5b, domain 3"/>
    <property type="match status" value="1"/>
</dbReference>
<dbReference type="FunFam" id="2.40.30.10:FF:000007">
    <property type="entry name" value="Translation initiation factor IF-2"/>
    <property type="match status" value="1"/>
</dbReference>
<accession>A0A9W6D2T8</accession>
<dbReference type="InterPro" id="IPR036925">
    <property type="entry name" value="TIF_IF2_dom3_sf"/>
</dbReference>
<dbReference type="GO" id="GO:0003924">
    <property type="term" value="F:GTPase activity"/>
    <property type="evidence" value="ECO:0007669"/>
    <property type="project" value="UniProtKB-UniRule"/>
</dbReference>
<feature type="compositionally biased region" description="Basic and acidic residues" evidence="12">
    <location>
        <begin position="141"/>
        <end position="156"/>
    </location>
</feature>
<dbReference type="InterPro" id="IPR000795">
    <property type="entry name" value="T_Tr_GTP-bd_dom"/>
</dbReference>
<keyword evidence="7 9" id="KW-0648">Protein biosynthesis</keyword>
<feature type="region of interest" description="G-domain" evidence="9">
    <location>
        <begin position="481"/>
        <end position="629"/>
    </location>
</feature>
<dbReference type="InterPro" id="IPR005225">
    <property type="entry name" value="Small_GTP-bd"/>
</dbReference>
<keyword evidence="5 9" id="KW-0396">Initiation factor</keyword>
<dbReference type="NCBIfam" id="TIGR00231">
    <property type="entry name" value="small_GTP"/>
    <property type="match status" value="1"/>
</dbReference>
<sequence>MTRMRVHELAKELNMNNKDLIDRILKLGIQVKNHMSTLTESTVEKIRQQFTEDKTETVEEKRIGRAVIRRRKKTFEEEGPAVEAVPIEAAMAVPSVQEEIAPMVPAPPEATATPVAEVEPTQEEPGEEAPSPAPVHPVETPLEKVEKVEAVEEPVHVEVTPEPSIPPEELPREISSAPPTEEETPSPAEVKAISPEPEAQVPPSEVEEVKREASQEPLEAEVARKELEEQMPQEQLEVQAIPTPEPGEEPAAETVAGEVAAEEEESKAKKAKKRRRKKSRKDEPARIIKLPDIIPPEPEEEPELPHLAPRLQAKAVTEEKEVKEAPRKKRVKAVDEVVKEAPDRKRKGGQRKEVFVREDLYSKKELAAQADRGRPKDRERPSVEEAKAEPAVAKIGRKKIKIDEAITVANLAKQMGQKAGEVIKKLLLLGLPASINQALDFDTAALVASEFDFEVEKVGFEEEEVLQTQQDREEDLVPRPPVITVMGHVDHGKTSLLDAIRKTNVISGEAGGITQHIGAYDVKLENGHVVFLDTPGHEAFTAMRARGAKVTDIVILLVAADDGVMQQTIEAINHAKAAEVPIIVAINKIDKPNANVEKTKRQLAEQGLIPSEWGGDTTMVEISAKKQIGIDELLEMVLLQAELLELKANPNKPARGRVIESKLDKGRGPVATILIQEGTLKAGDIYVCGVNSGRVRNMFNDRGKRLMSAGPSMPVEVLGFSGVPNAGDQFIVLTDEKQAKLVAEHRSLKLREKELTRTSKVTLESLFDQIREGEIKELNVILKTDVHGSQEAISDSLLKLSTPEVKVNIIHNATGAITETDIMLAAASNAIVIGFNVRGDSKVLELAEQENVDVRYYDIIYQLLSDIRDAMVGMLEPVFQENVLGRAEVRQTFQVPKIGMIAGSYVLDGKVERGAKVRVLRDQVVVYDGKIGSLRRFKEDAKEVKAGFECGIGIENFNDIKVNDILEVYELKEVKPTLEGDSDKKS</sequence>
<protein>
    <recommendedName>
        <fullName evidence="3 9">Translation initiation factor IF-2</fullName>
    </recommendedName>
</protein>
<feature type="region of interest" description="Disordered" evidence="12">
    <location>
        <begin position="106"/>
        <end position="352"/>
    </location>
</feature>
<dbReference type="Pfam" id="PF04760">
    <property type="entry name" value="IF2_N"/>
    <property type="match status" value="2"/>
</dbReference>
<keyword evidence="15" id="KW-1185">Reference proteome</keyword>
<evidence type="ECO:0000256" key="1">
    <source>
        <dbReference type="ARBA" id="ARBA00004496"/>
    </source>
</evidence>
<feature type="compositionally biased region" description="Basic and acidic residues" evidence="12">
    <location>
        <begin position="366"/>
        <end position="388"/>
    </location>
</feature>